<organism evidence="3 4">
    <name type="scientific">Duganella guangzhouensis</name>
    <dbReference type="NCBI Taxonomy" id="2666084"/>
    <lineage>
        <taxon>Bacteria</taxon>
        <taxon>Pseudomonadati</taxon>
        <taxon>Pseudomonadota</taxon>
        <taxon>Betaproteobacteria</taxon>
        <taxon>Burkholderiales</taxon>
        <taxon>Oxalobacteraceae</taxon>
        <taxon>Telluria group</taxon>
        <taxon>Duganella</taxon>
    </lineage>
</organism>
<dbReference type="Proteomes" id="UP000433309">
    <property type="component" value="Unassembled WGS sequence"/>
</dbReference>
<reference evidence="3 4" key="1">
    <citation type="submission" date="2019-11" db="EMBL/GenBank/DDBJ databases">
        <title>Novel species isolated from a subtropical stream in China.</title>
        <authorList>
            <person name="Lu H."/>
        </authorList>
    </citation>
    <scope>NUCLEOTIDE SEQUENCE [LARGE SCALE GENOMIC DNA]</scope>
    <source>
        <strain evidence="3 4">FT80W</strain>
    </source>
</reference>
<keyword evidence="4" id="KW-1185">Reference proteome</keyword>
<evidence type="ECO:0000256" key="1">
    <source>
        <dbReference type="ARBA" id="ARBA00022801"/>
    </source>
</evidence>
<evidence type="ECO:0000313" key="3">
    <source>
        <dbReference type="EMBL" id="MRW92844.1"/>
    </source>
</evidence>
<keyword evidence="2" id="KW-0732">Signal</keyword>
<proteinExistence type="predicted"/>
<gene>
    <name evidence="3" type="ORF">GJ699_22860</name>
</gene>
<evidence type="ECO:0000313" key="4">
    <source>
        <dbReference type="Proteomes" id="UP000433309"/>
    </source>
</evidence>
<dbReference type="SUPFAM" id="SSF56281">
    <property type="entry name" value="Metallo-hydrolase/oxidoreductase"/>
    <property type="match status" value="1"/>
</dbReference>
<dbReference type="InterPro" id="IPR036866">
    <property type="entry name" value="RibonucZ/Hydroxyglut_hydro"/>
</dbReference>
<dbReference type="Pfam" id="PF23023">
    <property type="entry name" value="Anti-Pycsar_Apyc1"/>
    <property type="match status" value="1"/>
</dbReference>
<comment type="caution">
    <text evidence="3">The sequence shown here is derived from an EMBL/GenBank/DDBJ whole genome shotgun (WGS) entry which is preliminary data.</text>
</comment>
<protein>
    <submittedName>
        <fullName evidence="3">MBL fold metallo-hydrolase</fullName>
    </submittedName>
</protein>
<evidence type="ECO:0000256" key="2">
    <source>
        <dbReference type="SAM" id="SignalP"/>
    </source>
</evidence>
<dbReference type="PANTHER" id="PTHR46018:SF2">
    <property type="entry name" value="ZINC PHOSPHODIESTERASE ELAC PROTEIN 1"/>
    <property type="match status" value="1"/>
</dbReference>
<keyword evidence="1 3" id="KW-0378">Hydrolase</keyword>
<dbReference type="PANTHER" id="PTHR46018">
    <property type="entry name" value="ZINC PHOSPHODIESTERASE ELAC PROTEIN 1"/>
    <property type="match status" value="1"/>
</dbReference>
<dbReference type="CDD" id="cd07719">
    <property type="entry name" value="arylsulfatase_AtsA-like_MBL-fold"/>
    <property type="match status" value="1"/>
</dbReference>
<name>A0A6I2L7K1_9BURK</name>
<dbReference type="Gene3D" id="3.60.15.10">
    <property type="entry name" value="Ribonuclease Z/Hydroxyacylglutathione hydrolase-like"/>
    <property type="match status" value="1"/>
</dbReference>
<dbReference type="EMBL" id="WKJK01000013">
    <property type="protein sequence ID" value="MRW92844.1"/>
    <property type="molecule type" value="Genomic_DNA"/>
</dbReference>
<feature type="signal peptide" evidence="2">
    <location>
        <begin position="1"/>
        <end position="19"/>
    </location>
</feature>
<dbReference type="GO" id="GO:0042781">
    <property type="term" value="F:3'-tRNA processing endoribonuclease activity"/>
    <property type="evidence" value="ECO:0007669"/>
    <property type="project" value="TreeGrafter"/>
</dbReference>
<dbReference type="AlphaFoldDB" id="A0A6I2L7K1"/>
<feature type="chain" id="PRO_5026295988" evidence="2">
    <location>
        <begin position="20"/>
        <end position="315"/>
    </location>
</feature>
<accession>A0A6I2L7K1</accession>
<dbReference type="InterPro" id="IPR044094">
    <property type="entry name" value="AtsA-like_MBL-fold"/>
</dbReference>
<sequence length="315" mass="34276">MKLGIAAAGAITLPLLARAQAVPSAGQDRLVLLGTKGGPRVGDVKSPASAWRMNPSSMLVIGGVPYVIDCGYGVSLQMVKAGVRLQDLRYIFITHHHSDHEIEYGNLIYNGWATGLNQVVDAYGPPGLEKMTSDFLALNQIDITTRIADESKPDLRTLVRAHDIHDLANVMRNERVKVSALYALHPPLNDSYAYKFEFDGKTVVFSGDTTYNPKLAEFARGADYLVHETIYVPAVDAMVKRVPNAATLRKHLLGSHTTTEDVGRIAAAAQVKNLVLTHLVPGDDASITDAMWAEGVRRHYQGNIVVGKDLLSIDL</sequence>